<name>A0ABU8WV35_9BURK</name>
<dbReference type="EMBL" id="JBBKZT010000022">
    <property type="protein sequence ID" value="MEJ8851371.1"/>
    <property type="molecule type" value="Genomic_DNA"/>
</dbReference>
<feature type="domain" description="Phospholipid/glycerol acyltransferase" evidence="4">
    <location>
        <begin position="42"/>
        <end position="155"/>
    </location>
</feature>
<keyword evidence="3 5" id="KW-0012">Acyltransferase</keyword>
<dbReference type="SMART" id="SM00563">
    <property type="entry name" value="PlsC"/>
    <property type="match status" value="1"/>
</dbReference>
<comment type="pathway">
    <text evidence="1">Lipid metabolism.</text>
</comment>
<dbReference type="CDD" id="cd07988">
    <property type="entry name" value="LPLAT_ABO13168-like"/>
    <property type="match status" value="1"/>
</dbReference>
<evidence type="ECO:0000256" key="2">
    <source>
        <dbReference type="ARBA" id="ARBA00022679"/>
    </source>
</evidence>
<evidence type="ECO:0000313" key="6">
    <source>
        <dbReference type="Proteomes" id="UP001385892"/>
    </source>
</evidence>
<dbReference type="GO" id="GO:0016746">
    <property type="term" value="F:acyltransferase activity"/>
    <property type="evidence" value="ECO:0007669"/>
    <property type="project" value="UniProtKB-KW"/>
</dbReference>
<evidence type="ECO:0000256" key="3">
    <source>
        <dbReference type="ARBA" id="ARBA00023315"/>
    </source>
</evidence>
<comment type="caution">
    <text evidence="5">The sequence shown here is derived from an EMBL/GenBank/DDBJ whole genome shotgun (WGS) entry which is preliminary data.</text>
</comment>
<reference evidence="5 6" key="1">
    <citation type="submission" date="2024-03" db="EMBL/GenBank/DDBJ databases">
        <title>Novel species of the genus Variovorax.</title>
        <authorList>
            <person name="Liu Q."/>
            <person name="Xin Y.-H."/>
        </authorList>
    </citation>
    <scope>NUCLEOTIDE SEQUENCE [LARGE SCALE GENOMIC DNA]</scope>
    <source>
        <strain evidence="5 6">KACC 18900</strain>
    </source>
</reference>
<proteinExistence type="predicted"/>
<organism evidence="5 6">
    <name type="scientific">Variovorax rhizosphaerae</name>
    <dbReference type="NCBI Taxonomy" id="1836200"/>
    <lineage>
        <taxon>Bacteria</taxon>
        <taxon>Pseudomonadati</taxon>
        <taxon>Pseudomonadota</taxon>
        <taxon>Betaproteobacteria</taxon>
        <taxon>Burkholderiales</taxon>
        <taxon>Comamonadaceae</taxon>
        <taxon>Variovorax</taxon>
    </lineage>
</organism>
<dbReference type="PANTHER" id="PTHR10434">
    <property type="entry name" value="1-ACYL-SN-GLYCEROL-3-PHOSPHATE ACYLTRANSFERASE"/>
    <property type="match status" value="1"/>
</dbReference>
<dbReference type="SUPFAM" id="SSF69593">
    <property type="entry name" value="Glycerol-3-phosphate (1)-acyltransferase"/>
    <property type="match status" value="1"/>
</dbReference>
<dbReference type="InterPro" id="IPR002123">
    <property type="entry name" value="Plipid/glycerol_acylTrfase"/>
</dbReference>
<evidence type="ECO:0000256" key="1">
    <source>
        <dbReference type="ARBA" id="ARBA00005189"/>
    </source>
</evidence>
<keyword evidence="6" id="KW-1185">Reference proteome</keyword>
<accession>A0ABU8WV35</accession>
<dbReference type="PANTHER" id="PTHR10434:SF9">
    <property type="entry name" value="PHOSPHOLIPID_GLYCEROL ACYLTRANSFERASE DOMAIN-CONTAINING PROTEIN"/>
    <property type="match status" value="1"/>
</dbReference>
<keyword evidence="2" id="KW-0808">Transferase</keyword>
<evidence type="ECO:0000313" key="5">
    <source>
        <dbReference type="EMBL" id="MEJ8851371.1"/>
    </source>
</evidence>
<dbReference type="RefSeq" id="WP_340346987.1">
    <property type="nucleotide sequence ID" value="NZ_JBBKZT010000022.1"/>
</dbReference>
<gene>
    <name evidence="5" type="ORF">WKW82_32370</name>
</gene>
<evidence type="ECO:0000259" key="4">
    <source>
        <dbReference type="SMART" id="SM00563"/>
    </source>
</evidence>
<dbReference type="Pfam" id="PF01553">
    <property type="entry name" value="Acyltransferase"/>
    <property type="match status" value="1"/>
</dbReference>
<dbReference type="Proteomes" id="UP001385892">
    <property type="component" value="Unassembled WGS sequence"/>
</dbReference>
<sequence length="197" mass="21591">MAHTIFNTPLLEPLLRASSRGMLRLLGWRLEGELSPRAARCVVIAAPHTSNWDFPFTLMAAFGLGMNIRWLGKASLFPAPFGWLMRWLGGIPVHRDRANNLVAASILALTSAPGGLQLVVSPEGTRKHTTQWKSGFHHIARGAGLPIQLSYLDWGGRRCGLGPLVDPGEDVEADIARIRAFYAPFKGRNRDQFDAGA</sequence>
<protein>
    <submittedName>
        <fullName evidence="5">Lysophospholipid acyltransferase family protein</fullName>
    </submittedName>
</protein>